<gene>
    <name evidence="2" type="ordered locus">Metvu_1578</name>
</gene>
<dbReference type="InterPro" id="IPR011330">
    <property type="entry name" value="Glyco_hydro/deAcase_b/a-brl"/>
</dbReference>
<dbReference type="GO" id="GO:0005975">
    <property type="term" value="P:carbohydrate metabolic process"/>
    <property type="evidence" value="ECO:0007669"/>
    <property type="project" value="InterPro"/>
</dbReference>
<dbReference type="KEGG" id="mvu:Metvu_1578"/>
<dbReference type="Gene3D" id="3.20.20.370">
    <property type="entry name" value="Glycoside hydrolase/deacetylase"/>
    <property type="match status" value="1"/>
</dbReference>
<keyword evidence="1" id="KW-0812">Transmembrane</keyword>
<dbReference type="InterPro" id="IPR018763">
    <property type="entry name" value="DUF2334"/>
</dbReference>
<proteinExistence type="predicted"/>
<name>C9RDQ2_METVM</name>
<dbReference type="EMBL" id="CP001787">
    <property type="protein sequence ID" value="ACX73431.1"/>
    <property type="molecule type" value="Genomic_DNA"/>
</dbReference>
<sequence>MKNKRFKKFYFYSILVLSLILMMFLFSSPFEQKNISNKNDEKPIILIHDVSPVYFKDLKEIVRIIDKHHFQNRTYLFIIVNHANDHNLKNYPKFVNYLHELEKEGYHIEFHAYNHIGDEFNCNKTVAEEKLNLSFKIMKECKFNVSKIKYFIPPRYKISKDAEDVFLDRNISIILKTTLITTKNGSPIEYPITNREYTWYLPENLLIIVEPISIIDYKLCTLKKEKFFLSIHPRAINYGGGLEFLDYFLNETS</sequence>
<dbReference type="Proteomes" id="UP000002063">
    <property type="component" value="Chromosome"/>
</dbReference>
<dbReference type="STRING" id="579137.Metvu_1578"/>
<evidence type="ECO:0000313" key="3">
    <source>
        <dbReference type="Proteomes" id="UP000002063"/>
    </source>
</evidence>
<reference evidence="2" key="1">
    <citation type="submission" date="2009-10" db="EMBL/GenBank/DDBJ databases">
        <title>Complete sequence of chromosome of Methanocaldococcus vulcanius M7.</title>
        <authorList>
            <consortium name="US DOE Joint Genome Institute"/>
            <person name="Lucas S."/>
            <person name="Copeland A."/>
            <person name="Lapidus A."/>
            <person name="Glavina del Rio T."/>
            <person name="Dalin E."/>
            <person name="Tice H."/>
            <person name="Bruce D."/>
            <person name="Goodwin L."/>
            <person name="Pitluck S."/>
            <person name="Lcollab F.I."/>
            <person name="Brettin T."/>
            <person name="Detter J.C."/>
            <person name="Han C."/>
            <person name="Tapia R."/>
            <person name="Kuske C.R."/>
            <person name="Schmutz J."/>
            <person name="Larimer F."/>
            <person name="Land M."/>
            <person name="Hauser L."/>
            <person name="Kyrpides N."/>
            <person name="Ovchinikova G."/>
            <person name="Sieprawska-Lupa M."/>
            <person name="Whitman W.B."/>
            <person name="Woyke T."/>
        </authorList>
    </citation>
    <scope>NUCLEOTIDE SEQUENCE [LARGE SCALE GENOMIC DNA]</scope>
    <source>
        <strain evidence="2">M7</strain>
    </source>
</reference>
<evidence type="ECO:0000256" key="1">
    <source>
        <dbReference type="SAM" id="Phobius"/>
    </source>
</evidence>
<evidence type="ECO:0008006" key="4">
    <source>
        <dbReference type="Google" id="ProtNLM"/>
    </source>
</evidence>
<dbReference type="Pfam" id="PF10096">
    <property type="entry name" value="DUF2334"/>
    <property type="match status" value="1"/>
</dbReference>
<dbReference type="SUPFAM" id="SSF88713">
    <property type="entry name" value="Glycoside hydrolase/deacetylase"/>
    <property type="match status" value="1"/>
</dbReference>
<dbReference type="HOGENOM" id="CLU_078976_0_0_2"/>
<dbReference type="RefSeq" id="WP_015733650.1">
    <property type="nucleotide sequence ID" value="NC_013407.1"/>
</dbReference>
<keyword evidence="1" id="KW-0472">Membrane</keyword>
<organism evidence="2 3">
    <name type="scientific">Methanocaldococcus vulcanius (strain ATCC 700851 / DSM 12094 / M7)</name>
    <name type="common">Methanococcus vulcanius</name>
    <dbReference type="NCBI Taxonomy" id="579137"/>
    <lineage>
        <taxon>Archaea</taxon>
        <taxon>Methanobacteriati</taxon>
        <taxon>Methanobacteriota</taxon>
        <taxon>Methanomada group</taxon>
        <taxon>Methanococci</taxon>
        <taxon>Methanococcales</taxon>
        <taxon>Methanocaldococcaceae</taxon>
        <taxon>Methanocaldococcus</taxon>
    </lineage>
</organism>
<accession>C9RDQ2</accession>
<dbReference type="OrthoDB" id="65404at2157"/>
<dbReference type="eggNOG" id="arCOG05033">
    <property type="taxonomic scope" value="Archaea"/>
</dbReference>
<protein>
    <recommendedName>
        <fullName evidence="4">Polysaccharide deacetylase</fullName>
    </recommendedName>
</protein>
<evidence type="ECO:0000313" key="2">
    <source>
        <dbReference type="EMBL" id="ACX73431.1"/>
    </source>
</evidence>
<keyword evidence="1" id="KW-1133">Transmembrane helix</keyword>
<keyword evidence="3" id="KW-1185">Reference proteome</keyword>
<dbReference type="AlphaFoldDB" id="C9RDQ2"/>
<dbReference type="GeneID" id="8513935"/>
<feature type="transmembrane region" description="Helical" evidence="1">
    <location>
        <begin position="9"/>
        <end position="30"/>
    </location>
</feature>